<dbReference type="GO" id="GO:0046872">
    <property type="term" value="F:metal ion binding"/>
    <property type="evidence" value="ECO:0007669"/>
    <property type="project" value="UniProtKB-KW"/>
</dbReference>
<keyword evidence="2 4" id="KW-0378">Hydrolase</keyword>
<dbReference type="PIRSF" id="PIRSF001235">
    <property type="entry name" value="Amidase_carbamoylase"/>
    <property type="match status" value="1"/>
</dbReference>
<dbReference type="SUPFAM" id="SSF53187">
    <property type="entry name" value="Zn-dependent exopeptidases"/>
    <property type="match status" value="1"/>
</dbReference>
<dbReference type="Gene3D" id="3.40.630.10">
    <property type="entry name" value="Zn peptidases"/>
    <property type="match status" value="1"/>
</dbReference>
<dbReference type="InterPro" id="IPR002933">
    <property type="entry name" value="Peptidase_M20"/>
</dbReference>
<feature type="binding site" evidence="3">
    <location>
        <position position="91"/>
    </location>
    <ligand>
        <name>Zn(2+)</name>
        <dbReference type="ChEBI" id="CHEBI:29105"/>
        <label>1</label>
    </ligand>
</feature>
<feature type="binding site" evidence="3">
    <location>
        <position position="201"/>
    </location>
    <ligand>
        <name>Zn(2+)</name>
        <dbReference type="ChEBI" id="CHEBI:29105"/>
        <label>1</label>
    </ligand>
</feature>
<feature type="binding site" evidence="3">
    <location>
        <position position="102"/>
    </location>
    <ligand>
        <name>Zn(2+)</name>
        <dbReference type="ChEBI" id="CHEBI:29105"/>
        <label>1</label>
    </ligand>
</feature>
<name>Q98LM4_RHILO</name>
<dbReference type="AlphaFoldDB" id="Q98LM4"/>
<feature type="binding site" evidence="3">
    <location>
        <position position="137"/>
    </location>
    <ligand>
        <name>Zn(2+)</name>
        <dbReference type="ChEBI" id="CHEBI:29105"/>
        <label>2</label>
    </ligand>
</feature>
<dbReference type="Pfam" id="PF01546">
    <property type="entry name" value="Peptidase_M20"/>
    <property type="match status" value="1"/>
</dbReference>
<dbReference type="CDD" id="cd03884">
    <property type="entry name" value="M20_bAS"/>
    <property type="match status" value="1"/>
</dbReference>
<dbReference type="SUPFAM" id="SSF55031">
    <property type="entry name" value="Bacterial exopeptidase dimerisation domain"/>
    <property type="match status" value="1"/>
</dbReference>
<evidence type="ECO:0000256" key="3">
    <source>
        <dbReference type="PIRSR" id="PIRSR001235-1"/>
    </source>
</evidence>
<dbReference type="PATRIC" id="fig|266835.9.peg.772"/>
<sequence>MRSTELARSEHASRIGEIQIQRLIFDLGKFGAHSGTGVWRTVYSPEWVAAADQFAEWCREAGLAVHSDAVGNVWGRLEGEEPGPSIVSGSHIDSQTPGGRYDGALGAIAALVAVDALAKQFGKPRRTLEVLALCEEEGSRFPAASLWGSRAITGCIDPREFDELVDGDGVSIGQAMKAVGLDTNDLGKAQRDDIGTFIELHIEQGPVLEAAGLGVGLVTAINGLRHYRVELAGEANHAGAFPMDARRDPMAGFAEIAGGLISTAERWGRPAVTTVGQVSVEPNLPAIIPAKVTFMIDARHPDPDAVQRLYTLHENLIHEVADRRGLKVKITVVENQVPLICHPEIVTAIKATAEEQGIRLSNLSSGGSHDTQQMSRIARAGRIFVRSKDGRSHTPEEFSSIDDIVDGIKVLAGTLYKLAYC</sequence>
<dbReference type="KEGG" id="mlo:mlr0967"/>
<dbReference type="GO" id="GO:0016813">
    <property type="term" value="F:hydrolase activity, acting on carbon-nitrogen (but not peptide) bonds, in linear amidines"/>
    <property type="evidence" value="ECO:0007669"/>
    <property type="project" value="InterPro"/>
</dbReference>
<accession>Q98LM4</accession>
<evidence type="ECO:0000256" key="1">
    <source>
        <dbReference type="ARBA" id="ARBA00006153"/>
    </source>
</evidence>
<dbReference type="Gene3D" id="3.30.70.360">
    <property type="match status" value="1"/>
</dbReference>
<gene>
    <name evidence="4" type="ordered locus">mlr0967</name>
</gene>
<dbReference type="NCBIfam" id="TIGR01879">
    <property type="entry name" value="hydantase"/>
    <property type="match status" value="1"/>
</dbReference>
<feature type="binding site" evidence="3">
    <location>
        <position position="102"/>
    </location>
    <ligand>
        <name>Zn(2+)</name>
        <dbReference type="ChEBI" id="CHEBI:29105"/>
        <label>2</label>
    </ligand>
</feature>
<protein>
    <submittedName>
        <fullName evidence="4">N-carbamyl-L-amino acid amidohydrolase</fullName>
    </submittedName>
</protein>
<dbReference type="InterPro" id="IPR036264">
    <property type="entry name" value="Bact_exopeptidase_dim_dom"/>
</dbReference>
<dbReference type="Proteomes" id="UP000000552">
    <property type="component" value="Chromosome"/>
</dbReference>
<feature type="binding site" evidence="3">
    <location>
        <position position="393"/>
    </location>
    <ligand>
        <name>Zn(2+)</name>
        <dbReference type="ChEBI" id="CHEBI:29105"/>
        <label>2</label>
    </ligand>
</feature>
<evidence type="ECO:0000256" key="2">
    <source>
        <dbReference type="ARBA" id="ARBA00022801"/>
    </source>
</evidence>
<dbReference type="NCBIfam" id="NF006771">
    <property type="entry name" value="PRK09290.1-5"/>
    <property type="match status" value="1"/>
</dbReference>
<proteinExistence type="inferred from homology"/>
<reference evidence="4 5" key="1">
    <citation type="journal article" date="2000" name="DNA Res.">
        <title>Complete genome structure of the nitrogen-fixing symbiotic bacterium Mesorhizobium loti.</title>
        <authorList>
            <person name="Kaneko T."/>
            <person name="Nakamura Y."/>
            <person name="Sato S."/>
            <person name="Asamizu E."/>
            <person name="Kato T."/>
            <person name="Sasamoto S."/>
            <person name="Watanabe A."/>
            <person name="Idesawa K."/>
            <person name="Ishikawa A."/>
            <person name="Kawashima K."/>
            <person name="Kimura T."/>
            <person name="Kishida Y."/>
            <person name="Kiyokawa C."/>
            <person name="Kohara M."/>
            <person name="Matsumoto M."/>
            <person name="Matsuno A."/>
            <person name="Mochizuki Y."/>
            <person name="Nakayama S."/>
            <person name="Nakazaki N."/>
            <person name="Shimpo S."/>
            <person name="Sugimoto M."/>
            <person name="Takeuchi C."/>
            <person name="Yamada M."/>
            <person name="Tabata S."/>
        </authorList>
    </citation>
    <scope>NUCLEOTIDE SEQUENCE [LARGE SCALE GENOMIC DNA]</scope>
    <source>
        <strain evidence="5">LMG 29417 / CECT 9101 / MAFF 303099</strain>
    </source>
</reference>
<dbReference type="InterPro" id="IPR010158">
    <property type="entry name" value="Amidase_Cbmase"/>
</dbReference>
<dbReference type="PANTHER" id="PTHR32494">
    <property type="entry name" value="ALLANTOATE DEIMINASE-RELATED"/>
    <property type="match status" value="1"/>
</dbReference>
<comment type="similarity">
    <text evidence="1">Belongs to the peptidase M20 family.</text>
</comment>
<organism evidence="4 5">
    <name type="scientific">Mesorhizobium japonicum (strain LMG 29417 / CECT 9101 / MAFF 303099)</name>
    <name type="common">Mesorhizobium loti (strain MAFF 303099)</name>
    <dbReference type="NCBI Taxonomy" id="266835"/>
    <lineage>
        <taxon>Bacteria</taxon>
        <taxon>Pseudomonadati</taxon>
        <taxon>Pseudomonadota</taxon>
        <taxon>Alphaproteobacteria</taxon>
        <taxon>Hyphomicrobiales</taxon>
        <taxon>Phyllobacteriaceae</taxon>
        <taxon>Mesorhizobium</taxon>
    </lineage>
</organism>
<dbReference type="eggNOG" id="COG0624">
    <property type="taxonomic scope" value="Bacteria"/>
</dbReference>
<dbReference type="HOGENOM" id="CLU_024588_6_0_5"/>
<dbReference type="PANTHER" id="PTHR32494:SF5">
    <property type="entry name" value="ALLANTOATE AMIDOHYDROLASE"/>
    <property type="match status" value="1"/>
</dbReference>
<keyword evidence="3" id="KW-0479">Metal-binding</keyword>
<evidence type="ECO:0000313" key="4">
    <source>
        <dbReference type="EMBL" id="BAB48439.1"/>
    </source>
</evidence>
<keyword evidence="3" id="KW-0862">Zinc</keyword>
<dbReference type="EMBL" id="BA000012">
    <property type="protein sequence ID" value="BAB48439.1"/>
    <property type="molecule type" value="Genomic_DNA"/>
</dbReference>
<dbReference type="RefSeq" id="WP_010909793.1">
    <property type="nucleotide sequence ID" value="NC_002678.2"/>
</dbReference>
<evidence type="ECO:0000313" key="5">
    <source>
        <dbReference type="Proteomes" id="UP000000552"/>
    </source>
</evidence>
<comment type="cofactor">
    <cofactor evidence="3">
        <name>Zn(2+)</name>
        <dbReference type="ChEBI" id="CHEBI:29105"/>
    </cofactor>
    <text evidence="3">Binds 2 Zn(2+) ions per subunit.</text>
</comment>